<dbReference type="InterPro" id="IPR050154">
    <property type="entry name" value="UbiB_kinase"/>
</dbReference>
<dbReference type="EMBL" id="CP138348">
    <property type="protein sequence ID" value="WPF90299.1"/>
    <property type="molecule type" value="Genomic_DNA"/>
</dbReference>
<feature type="transmembrane region" description="Helical" evidence="2">
    <location>
        <begin position="522"/>
        <end position="543"/>
    </location>
</feature>
<dbReference type="RefSeq" id="WP_099436098.1">
    <property type="nucleotide sequence ID" value="NZ_CP138348.1"/>
</dbReference>
<proteinExistence type="inferred from homology"/>
<keyword evidence="4" id="KW-0808">Transferase</keyword>
<dbReference type="CDD" id="cd05121">
    <property type="entry name" value="ABC1_ADCK3-like"/>
    <property type="match status" value="1"/>
</dbReference>
<organism evidence="4">
    <name type="scientific">Cyanobacterium aponinum AL20115</name>
    <dbReference type="NCBI Taxonomy" id="3090662"/>
    <lineage>
        <taxon>Bacteria</taxon>
        <taxon>Bacillati</taxon>
        <taxon>Cyanobacteriota</taxon>
        <taxon>Cyanophyceae</taxon>
        <taxon>Oscillatoriophycideae</taxon>
        <taxon>Chroococcales</taxon>
        <taxon>Geminocystaceae</taxon>
        <taxon>Cyanobacterium</taxon>
    </lineage>
</organism>
<keyword evidence="2" id="KW-1133">Transmembrane helix</keyword>
<dbReference type="SUPFAM" id="SSF56112">
    <property type="entry name" value="Protein kinase-like (PK-like)"/>
    <property type="match status" value="1"/>
</dbReference>
<evidence type="ECO:0000256" key="1">
    <source>
        <dbReference type="ARBA" id="ARBA00009670"/>
    </source>
</evidence>
<accession>A0AAF0ZFZ6</accession>
<dbReference type="InterPro" id="IPR011009">
    <property type="entry name" value="Kinase-like_dom_sf"/>
</dbReference>
<reference evidence="4" key="1">
    <citation type="submission" date="2023-11" db="EMBL/GenBank/DDBJ databases">
        <title>Genome sequence of Cyanobacterium aponinum BCRC AL20115.</title>
        <authorList>
            <person name="Chang H.-Y."/>
            <person name="Lin K.-M."/>
            <person name="Hsueh H.-T."/>
            <person name="Chu H.-A."/>
            <person name="Kuo C.-H."/>
        </authorList>
    </citation>
    <scope>NUCLEOTIDE SEQUENCE</scope>
    <source>
        <strain evidence="4">AL20115</strain>
    </source>
</reference>
<feature type="transmembrane region" description="Helical" evidence="2">
    <location>
        <begin position="491"/>
        <end position="516"/>
    </location>
</feature>
<evidence type="ECO:0000313" key="4">
    <source>
        <dbReference type="EMBL" id="WPF90299.1"/>
    </source>
</evidence>
<gene>
    <name evidence="4" type="ORF">SAY89_08520</name>
</gene>
<comment type="similarity">
    <text evidence="1">Belongs to the protein kinase superfamily. ADCK protein kinase family.</text>
</comment>
<evidence type="ECO:0000259" key="3">
    <source>
        <dbReference type="Pfam" id="PF03109"/>
    </source>
</evidence>
<dbReference type="InterPro" id="IPR004147">
    <property type="entry name" value="ABC1_dom"/>
</dbReference>
<dbReference type="GO" id="GO:0016301">
    <property type="term" value="F:kinase activity"/>
    <property type="evidence" value="ECO:0007669"/>
    <property type="project" value="UniProtKB-KW"/>
</dbReference>
<keyword evidence="4" id="KW-0418">Kinase</keyword>
<feature type="domain" description="ABC1 atypical kinase-like" evidence="3">
    <location>
        <begin position="91"/>
        <end position="335"/>
    </location>
</feature>
<evidence type="ECO:0000256" key="2">
    <source>
        <dbReference type="SAM" id="Phobius"/>
    </source>
</evidence>
<keyword evidence="2" id="KW-0812">Transmembrane</keyword>
<keyword evidence="2" id="KW-0472">Membrane</keyword>
<dbReference type="PANTHER" id="PTHR10566:SF113">
    <property type="entry name" value="PROTEIN ACTIVITY OF BC1 COMPLEX KINASE 7, CHLOROPLASTIC"/>
    <property type="match status" value="1"/>
</dbReference>
<name>A0AAF0ZFZ6_9CHRO</name>
<dbReference type="Pfam" id="PF03109">
    <property type="entry name" value="ABC1"/>
    <property type="match status" value="1"/>
</dbReference>
<dbReference type="AlphaFoldDB" id="A0AAF0ZFZ6"/>
<sequence length="553" mass="63861">MRLINYNLSWDRNRYSLFARQWDITITILQFSWLLLLDFISKNNRDLQKKKRARWLVKKLIKLGPTFIKIGQALSTRPDLIPLEYVEEFSQLQDRVPPFLSEDAIALIELELGDNIENIFAEFERVPIAAASLGQVHRAKLKTGEKVVVKVQRRGLEQLFQLDFKVLKILIGIGNRFIPSFRKYDLNLIYQEFFEILFAEINYLQEGENADRFRFNFQKEPKIIVPKVYWEYTTKKILTLEYLPGIKINDKEALLEKEIPIKPLIELGICTYLKQLLEDGFFQSDPHPGNMAVNDEGAIIFYDFGAMAEVKGLAKEQMVQTFFAMLQKDTDQVLNTLIYMGLIEPVGDMTAVKRLISFSLTRFLDKPIDVNAFKEISAEIYVMFEQQPFRLPPQLTFIIKALTTLDGIARTLDSNYSLLAASQPFVRNLTRSSNPTNILLLIAREGKNIIQKQLLKPSRLETAFSQFQQRLEQGELQLRSRSLEAERINKSIYLAIKALIYACLSGFSLLGGILLVSTLYHIWAFILFGLTGLFSLFLVRSLFRLIVAEKLLK</sequence>
<protein>
    <submittedName>
        <fullName evidence="4">AarF/ABC1/UbiB kinase family protein</fullName>
    </submittedName>
</protein>
<dbReference type="PANTHER" id="PTHR10566">
    <property type="entry name" value="CHAPERONE-ACTIVITY OF BC1 COMPLEX CABC1 -RELATED"/>
    <property type="match status" value="1"/>
</dbReference>